<organism evidence="1 2">
    <name type="scientific">Paractinoplanes pyxinae</name>
    <dbReference type="NCBI Taxonomy" id="2997416"/>
    <lineage>
        <taxon>Bacteria</taxon>
        <taxon>Bacillati</taxon>
        <taxon>Actinomycetota</taxon>
        <taxon>Actinomycetes</taxon>
        <taxon>Micromonosporales</taxon>
        <taxon>Micromonosporaceae</taxon>
        <taxon>Paractinoplanes</taxon>
    </lineage>
</organism>
<dbReference type="RefSeq" id="WP_267566035.1">
    <property type="nucleotide sequence ID" value="NZ_JAPNTZ010000009.1"/>
</dbReference>
<dbReference type="Proteomes" id="UP001151002">
    <property type="component" value="Unassembled WGS sequence"/>
</dbReference>
<dbReference type="EMBL" id="JAPNTZ010000009">
    <property type="protein sequence ID" value="MCY1141643.1"/>
    <property type="molecule type" value="Genomic_DNA"/>
</dbReference>
<sequence length="324" mass="35378">MANMGNDYVLTLVQRALDEIDDRPIDVSARRAARIASLLGETEFAVYLGMELKSTGGHPPANAEDTRRLMEDPSLWGDPDGPAEGAMTRYLASRTIPSGPQKGMMAAHSLGNVESLIHMFPEEVPNYDAAFSRQLMRDVKERVKHSVFVALCAWERQLTYANVNERIFERFRSQVDSMLAQGAPVLLDQFSAVYRRLRAATNDPAAPVAEELSQAITTCRRILKAVADHVLPGVPGAKTDAGNALNDAAYRNRVYEYVKTHTSSDTTAETVNAALGGLIERFNAIDKLANKGVHAEVGVPEAELCAIHTYLVAGELLALGEEAR</sequence>
<name>A0ABT4B7Q3_9ACTN</name>
<accession>A0ABT4B7Q3</accession>
<comment type="caution">
    <text evidence="1">The sequence shown here is derived from an EMBL/GenBank/DDBJ whole genome shotgun (WGS) entry which is preliminary data.</text>
</comment>
<evidence type="ECO:0000313" key="1">
    <source>
        <dbReference type="EMBL" id="MCY1141643.1"/>
    </source>
</evidence>
<protein>
    <recommendedName>
        <fullName evidence="3">AbiTii domain-containing protein</fullName>
    </recommendedName>
</protein>
<gene>
    <name evidence="1" type="ORF">OWR29_26905</name>
</gene>
<evidence type="ECO:0008006" key="3">
    <source>
        <dbReference type="Google" id="ProtNLM"/>
    </source>
</evidence>
<evidence type="ECO:0000313" key="2">
    <source>
        <dbReference type="Proteomes" id="UP001151002"/>
    </source>
</evidence>
<proteinExistence type="predicted"/>
<keyword evidence="2" id="KW-1185">Reference proteome</keyword>
<reference evidence="1" key="1">
    <citation type="submission" date="2022-11" db="EMBL/GenBank/DDBJ databases">
        <authorList>
            <person name="Somphong A."/>
            <person name="Phongsopitanun W."/>
        </authorList>
    </citation>
    <scope>NUCLEOTIDE SEQUENCE</scope>
    <source>
        <strain evidence="1">Pm04-4</strain>
    </source>
</reference>